<accession>A0A7C8ZS93</accession>
<reference evidence="1" key="2">
    <citation type="submission" date="2020-07" db="EMBL/GenBank/DDBJ databases">
        <authorList>
            <person name="Vera ALvarez R."/>
            <person name="Arias-Moreno D.M."/>
            <person name="Jimenez-Jacinto V."/>
            <person name="Jimenez-Bremont J.F."/>
            <person name="Swaminathan K."/>
            <person name="Moose S.P."/>
            <person name="Guerrero-Gonzalez M.L."/>
            <person name="Marino-Ramirez L."/>
            <person name="Landsman D."/>
            <person name="Rodriguez-Kessler M."/>
            <person name="Delgado-Sanchez P."/>
        </authorList>
    </citation>
    <scope>NUCLEOTIDE SEQUENCE</scope>
    <source>
        <tissue evidence="1">Cladode</tissue>
    </source>
</reference>
<dbReference type="AlphaFoldDB" id="A0A7C8ZS93"/>
<organism evidence="1">
    <name type="scientific">Opuntia streptacantha</name>
    <name type="common">Prickly pear cactus</name>
    <name type="synonym">Opuntia cardona</name>
    <dbReference type="NCBI Taxonomy" id="393608"/>
    <lineage>
        <taxon>Eukaryota</taxon>
        <taxon>Viridiplantae</taxon>
        <taxon>Streptophyta</taxon>
        <taxon>Embryophyta</taxon>
        <taxon>Tracheophyta</taxon>
        <taxon>Spermatophyta</taxon>
        <taxon>Magnoliopsida</taxon>
        <taxon>eudicotyledons</taxon>
        <taxon>Gunneridae</taxon>
        <taxon>Pentapetalae</taxon>
        <taxon>Caryophyllales</taxon>
        <taxon>Cactineae</taxon>
        <taxon>Cactaceae</taxon>
        <taxon>Opuntioideae</taxon>
        <taxon>Opuntia</taxon>
    </lineage>
</organism>
<evidence type="ECO:0000313" key="1">
    <source>
        <dbReference type="EMBL" id="MBA4650438.1"/>
    </source>
</evidence>
<reference evidence="1" key="1">
    <citation type="journal article" date="2013" name="J. Plant Res.">
        <title>Effect of fungi and light on seed germination of three Opuntia species from semiarid lands of central Mexico.</title>
        <authorList>
            <person name="Delgado-Sanchez P."/>
            <person name="Jimenez-Bremont J.F."/>
            <person name="Guerrero-Gonzalez Mde L."/>
            <person name="Flores J."/>
        </authorList>
    </citation>
    <scope>NUCLEOTIDE SEQUENCE</scope>
    <source>
        <tissue evidence="1">Cladode</tissue>
    </source>
</reference>
<proteinExistence type="predicted"/>
<protein>
    <submittedName>
        <fullName evidence="1">Uncharacterized protein</fullName>
    </submittedName>
</protein>
<sequence>MTTPVSNQGSLYPGTFGSYSLSQLPVEGAQILICQITLRKIAYNSSQPGSHVHGVKGDPYTGGFATRASRETNFRNIAYVDEIENLYAYHITIWCPRHYIPFECYVSIWI</sequence>
<name>A0A7C8ZS93_OPUST</name>
<dbReference type="EMBL" id="GISG01165258">
    <property type="protein sequence ID" value="MBA4650438.1"/>
    <property type="molecule type" value="Transcribed_RNA"/>
</dbReference>